<feature type="region of interest" description="Disordered" evidence="1">
    <location>
        <begin position="1"/>
        <end position="60"/>
    </location>
</feature>
<protein>
    <submittedName>
        <fullName evidence="2">TPR domain containing protein</fullName>
    </submittedName>
</protein>
<proteinExistence type="predicted"/>
<keyword evidence="3" id="KW-1185">Reference proteome</keyword>
<dbReference type="EMBL" id="WIGN01000692">
    <property type="protein sequence ID" value="KAF6785384.1"/>
    <property type="molecule type" value="Genomic_DNA"/>
</dbReference>
<dbReference type="Proteomes" id="UP000652219">
    <property type="component" value="Unassembled WGS sequence"/>
</dbReference>
<evidence type="ECO:0000256" key="1">
    <source>
        <dbReference type="SAM" id="MobiDB-lite"/>
    </source>
</evidence>
<accession>A0A8H6IMQ3</accession>
<dbReference type="AlphaFoldDB" id="A0A8H6IMQ3"/>
<organism evidence="2 3">
    <name type="scientific">Colletotrichum sojae</name>
    <dbReference type="NCBI Taxonomy" id="2175907"/>
    <lineage>
        <taxon>Eukaryota</taxon>
        <taxon>Fungi</taxon>
        <taxon>Dikarya</taxon>
        <taxon>Ascomycota</taxon>
        <taxon>Pezizomycotina</taxon>
        <taxon>Sordariomycetes</taxon>
        <taxon>Hypocreomycetidae</taxon>
        <taxon>Glomerellales</taxon>
        <taxon>Glomerellaceae</taxon>
        <taxon>Colletotrichum</taxon>
        <taxon>Colletotrichum orchidearum species complex</taxon>
    </lineage>
</organism>
<name>A0A8H6IMQ3_9PEZI</name>
<feature type="compositionally biased region" description="Pro residues" evidence="1">
    <location>
        <begin position="32"/>
        <end position="41"/>
    </location>
</feature>
<comment type="caution">
    <text evidence="2">The sequence shown here is derived from an EMBL/GenBank/DDBJ whole genome shotgun (WGS) entry which is preliminary data.</text>
</comment>
<sequence>MMANQRATGMQGLEELVQSQDDVIVATYEDGPTPPDSPPARPSDNPSNAPVSGFGGYLLPRAENNPNHTEQWIAMALQLHKIYMSLHQAGAPAANGFLDESIKIMRKAVECRCMPEHDSNRGSYLGNLGAVLAYAWWHRRSFEALAEAIDVTRQCLELMPLSHPR</sequence>
<gene>
    <name evidence="2" type="ORF">CSOJ01_15600</name>
</gene>
<reference evidence="2 3" key="1">
    <citation type="journal article" date="2020" name="Phytopathology">
        <title>Genome Sequence Resources of Colletotrichum truncatum, C. plurivorum, C. musicola, and C. sojae: Four Species Pathogenic to Soybean (Glycine max).</title>
        <authorList>
            <person name="Rogerio F."/>
            <person name="Boufleur T.R."/>
            <person name="Ciampi-Guillardi M."/>
            <person name="Sukno S.A."/>
            <person name="Thon M.R."/>
            <person name="Massola Junior N.S."/>
            <person name="Baroncelli R."/>
        </authorList>
    </citation>
    <scope>NUCLEOTIDE SEQUENCE [LARGE SCALE GENOMIC DNA]</scope>
    <source>
        <strain evidence="2 3">LFN0009</strain>
    </source>
</reference>
<feature type="non-terminal residue" evidence="2">
    <location>
        <position position="1"/>
    </location>
</feature>
<evidence type="ECO:0000313" key="2">
    <source>
        <dbReference type="EMBL" id="KAF6785384.1"/>
    </source>
</evidence>
<evidence type="ECO:0000313" key="3">
    <source>
        <dbReference type="Proteomes" id="UP000652219"/>
    </source>
</evidence>